<proteinExistence type="predicted"/>
<sequence length="55" mass="6082">MRKNIISVPILALALANLVLAIRDGFNPLSIVALTLAFIVLVWDIVEVIRNGRKK</sequence>
<organism evidence="2 3">
    <name type="scientific">Caproiciproducens galactitolivorans</name>
    <dbReference type="NCBI Taxonomy" id="642589"/>
    <lineage>
        <taxon>Bacteria</taxon>
        <taxon>Bacillati</taxon>
        <taxon>Bacillota</taxon>
        <taxon>Clostridia</taxon>
        <taxon>Eubacteriales</taxon>
        <taxon>Acutalibacteraceae</taxon>
        <taxon>Caproiciproducens</taxon>
    </lineage>
</organism>
<keyword evidence="1" id="KW-0472">Membrane</keyword>
<evidence type="ECO:0000256" key="1">
    <source>
        <dbReference type="SAM" id="Phobius"/>
    </source>
</evidence>
<keyword evidence="3" id="KW-1185">Reference proteome</keyword>
<evidence type="ECO:0000313" key="2">
    <source>
        <dbReference type="EMBL" id="TGJ75498.1"/>
    </source>
</evidence>
<feature type="transmembrane region" description="Helical" evidence="1">
    <location>
        <begin position="31"/>
        <end position="49"/>
    </location>
</feature>
<gene>
    <name evidence="2" type="ORF">CAGA_23780</name>
</gene>
<evidence type="ECO:0000313" key="3">
    <source>
        <dbReference type="Proteomes" id="UP000297714"/>
    </source>
</evidence>
<accession>A0A4Z0Y6H4</accession>
<dbReference type="AlphaFoldDB" id="A0A4Z0Y6H4"/>
<protein>
    <submittedName>
        <fullName evidence="2">Uncharacterized protein</fullName>
    </submittedName>
</protein>
<comment type="caution">
    <text evidence="2">The sequence shown here is derived from an EMBL/GenBank/DDBJ whole genome shotgun (WGS) entry which is preliminary data.</text>
</comment>
<dbReference type="Proteomes" id="UP000297714">
    <property type="component" value="Unassembled WGS sequence"/>
</dbReference>
<keyword evidence="1" id="KW-1133">Transmembrane helix</keyword>
<keyword evidence="1" id="KW-0812">Transmembrane</keyword>
<reference evidence="2 3" key="1">
    <citation type="submission" date="2019-04" db="EMBL/GenBank/DDBJ databases">
        <authorList>
            <person name="Poehlein A."/>
            <person name="Bengelsdorf F.R."/>
            <person name="Duerre P."/>
            <person name="Daniel R."/>
        </authorList>
    </citation>
    <scope>NUCLEOTIDE SEQUENCE [LARGE SCALE GENOMIC DNA]</scope>
    <source>
        <strain evidence="2 3">BS-1</strain>
    </source>
</reference>
<name>A0A4Z0Y6H4_9FIRM</name>
<dbReference type="EMBL" id="SRMQ01000016">
    <property type="protein sequence ID" value="TGJ75498.1"/>
    <property type="molecule type" value="Genomic_DNA"/>
</dbReference>